<dbReference type="EMBL" id="JAQQKX010000004">
    <property type="protein sequence ID" value="MDC7683109.1"/>
    <property type="molecule type" value="Genomic_DNA"/>
</dbReference>
<gene>
    <name evidence="9" type="ORF">PQU92_07460</name>
</gene>
<dbReference type="PANTHER" id="PTHR43811">
    <property type="entry name" value="FKBP-TYPE PEPTIDYL-PROLYL CIS-TRANS ISOMERASE FKPA"/>
    <property type="match status" value="1"/>
</dbReference>
<evidence type="ECO:0000313" key="10">
    <source>
        <dbReference type="Proteomes" id="UP001214854"/>
    </source>
</evidence>
<evidence type="ECO:0000256" key="2">
    <source>
        <dbReference type="ARBA" id="ARBA00006577"/>
    </source>
</evidence>
<organism evidence="9 10">
    <name type="scientific">Asticcacaulis aquaticus</name>
    <dbReference type="NCBI Taxonomy" id="2984212"/>
    <lineage>
        <taxon>Bacteria</taxon>
        <taxon>Pseudomonadati</taxon>
        <taxon>Pseudomonadota</taxon>
        <taxon>Alphaproteobacteria</taxon>
        <taxon>Caulobacterales</taxon>
        <taxon>Caulobacteraceae</taxon>
        <taxon>Asticcacaulis</taxon>
    </lineage>
</organism>
<feature type="signal peptide" evidence="7">
    <location>
        <begin position="1"/>
        <end position="19"/>
    </location>
</feature>
<evidence type="ECO:0000256" key="1">
    <source>
        <dbReference type="ARBA" id="ARBA00000971"/>
    </source>
</evidence>
<dbReference type="Pfam" id="PF01346">
    <property type="entry name" value="FKBP_N"/>
    <property type="match status" value="1"/>
</dbReference>
<dbReference type="Gene3D" id="3.10.50.40">
    <property type="match status" value="1"/>
</dbReference>
<feature type="chain" id="PRO_5046664658" description="Peptidyl-prolyl cis-trans isomerase" evidence="7">
    <location>
        <begin position="20"/>
        <end position="161"/>
    </location>
</feature>
<sequence>MLKSVLLAAALVSTLSLTACGKKEDPAVLAANAAAGKTFLDAKAKEPGVQKLPKGLMYKVLTPASDPNAPKPSVRDTVKVHYEGKTLDGNVFDSSFERGAPAAFALDGLVEAWKIAIPEMKKGETWELYVPAELGYGEAGMGPIPPNAVLVFKIQLIDIAP</sequence>
<dbReference type="PROSITE" id="PS50059">
    <property type="entry name" value="FKBP_PPIASE"/>
    <property type="match status" value="1"/>
</dbReference>
<dbReference type="InterPro" id="IPR000774">
    <property type="entry name" value="PPIase_FKBP_N"/>
</dbReference>
<proteinExistence type="inferred from homology"/>
<keyword evidence="4 5" id="KW-0413">Isomerase</keyword>
<evidence type="ECO:0000256" key="4">
    <source>
        <dbReference type="ARBA" id="ARBA00023235"/>
    </source>
</evidence>
<evidence type="ECO:0000256" key="7">
    <source>
        <dbReference type="SAM" id="SignalP"/>
    </source>
</evidence>
<comment type="caution">
    <text evidence="9">The sequence shown here is derived from an EMBL/GenBank/DDBJ whole genome shotgun (WGS) entry which is preliminary data.</text>
</comment>
<dbReference type="PANTHER" id="PTHR43811:SF19">
    <property type="entry name" value="39 KDA FK506-BINDING NUCLEAR PROTEIN"/>
    <property type="match status" value="1"/>
</dbReference>
<evidence type="ECO:0000256" key="5">
    <source>
        <dbReference type="PROSITE-ProRule" id="PRU00277"/>
    </source>
</evidence>
<reference evidence="9 10" key="1">
    <citation type="submission" date="2023-01" db="EMBL/GenBank/DDBJ databases">
        <title>Novel species of the genus Asticcacaulis isolated from rivers.</title>
        <authorList>
            <person name="Lu H."/>
        </authorList>
    </citation>
    <scope>NUCLEOTIDE SEQUENCE [LARGE SCALE GENOMIC DNA]</scope>
    <source>
        <strain evidence="9 10">BYS171W</strain>
    </source>
</reference>
<keyword evidence="3 5" id="KW-0697">Rotamase</keyword>
<dbReference type="Pfam" id="PF00254">
    <property type="entry name" value="FKBP_C"/>
    <property type="match status" value="1"/>
</dbReference>
<dbReference type="RefSeq" id="WP_272747585.1">
    <property type="nucleotide sequence ID" value="NZ_JAQQKX010000004.1"/>
</dbReference>
<dbReference type="PROSITE" id="PS51257">
    <property type="entry name" value="PROKAR_LIPOPROTEIN"/>
    <property type="match status" value="1"/>
</dbReference>
<evidence type="ECO:0000256" key="6">
    <source>
        <dbReference type="RuleBase" id="RU003915"/>
    </source>
</evidence>
<feature type="domain" description="PPIase FKBP-type" evidence="8">
    <location>
        <begin position="75"/>
        <end position="160"/>
    </location>
</feature>
<comment type="catalytic activity">
    <reaction evidence="1 5 6">
        <text>[protein]-peptidylproline (omega=180) = [protein]-peptidylproline (omega=0)</text>
        <dbReference type="Rhea" id="RHEA:16237"/>
        <dbReference type="Rhea" id="RHEA-COMP:10747"/>
        <dbReference type="Rhea" id="RHEA-COMP:10748"/>
        <dbReference type="ChEBI" id="CHEBI:83833"/>
        <dbReference type="ChEBI" id="CHEBI:83834"/>
        <dbReference type="EC" id="5.2.1.8"/>
    </reaction>
</comment>
<comment type="similarity">
    <text evidence="2 6">Belongs to the FKBP-type PPIase family.</text>
</comment>
<keyword evidence="7" id="KW-0732">Signal</keyword>
<dbReference type="SUPFAM" id="SSF54534">
    <property type="entry name" value="FKBP-like"/>
    <property type="match status" value="1"/>
</dbReference>
<evidence type="ECO:0000259" key="8">
    <source>
        <dbReference type="PROSITE" id="PS50059"/>
    </source>
</evidence>
<dbReference type="Proteomes" id="UP001214854">
    <property type="component" value="Unassembled WGS sequence"/>
</dbReference>
<evidence type="ECO:0000313" key="9">
    <source>
        <dbReference type="EMBL" id="MDC7683109.1"/>
    </source>
</evidence>
<protein>
    <recommendedName>
        <fullName evidence="6">Peptidyl-prolyl cis-trans isomerase</fullName>
        <ecNumber evidence="6">5.2.1.8</ecNumber>
    </recommendedName>
</protein>
<dbReference type="InterPro" id="IPR001179">
    <property type="entry name" value="PPIase_FKBP_dom"/>
</dbReference>
<name>A0ABT5HSY9_9CAUL</name>
<keyword evidence="10" id="KW-1185">Reference proteome</keyword>
<evidence type="ECO:0000256" key="3">
    <source>
        <dbReference type="ARBA" id="ARBA00023110"/>
    </source>
</evidence>
<dbReference type="InterPro" id="IPR046357">
    <property type="entry name" value="PPIase_dom_sf"/>
</dbReference>
<dbReference type="EC" id="5.2.1.8" evidence="6"/>
<dbReference type="GO" id="GO:0003755">
    <property type="term" value="F:peptidyl-prolyl cis-trans isomerase activity"/>
    <property type="evidence" value="ECO:0007669"/>
    <property type="project" value="UniProtKB-EC"/>
</dbReference>
<accession>A0ABT5HSY9</accession>